<keyword evidence="6" id="KW-0238">DNA-binding</keyword>
<sequence>MTKRRKLRSSIWKEFEPIYEGNLIVQAKCNHCLEIFSANRESGRSSCRRHVKTCKERIRMNQMVGNMTSLSPDARALQNWKFDQEVSRNAMVNFIVLQELPYSLVEHEPFQKFIATLNPLFTIVSRTTVAEDVIRSYEKRKLAIRKVIKNSDSRVSLTADLWTSSQNLGYLCITCHFVDNDWKLQKRIITFSLVASPHDGVTLFNSLLKSLQDWHLENRLFSITLDNAKNNKKMVDLLRINFSERLLLLGNEDLMHMRCGCHVLNLVLQDGFKFFDVETDHIRESVKYIRSSQARKQRFEEIVVQVGITSEKLPSFDSALEYRTAFAALHSQDPGYINVPSAHDWKMAKFLCDMFKPFYDATNVISGSLYPTANHYFHVLWTVKEKLEKEVSNKNQSVSVMVVKMKEKFQKYWDISLLQIYVPVVLDPRFKFSFMAFRLDAGFGDKGPTYTAKVKAAVKKLFSAYSSEAPVTFSGSQPRENDETLDEDDPWAD</sequence>
<protein>
    <recommendedName>
        <fullName evidence="11">BED-type domain-containing protein</fullName>
    </recommendedName>
</protein>
<dbReference type="InterPro" id="IPR003656">
    <property type="entry name" value="Znf_BED"/>
</dbReference>
<keyword evidence="4" id="KW-0862">Zinc</keyword>
<keyword evidence="8" id="KW-0539">Nucleus</keyword>
<dbReference type="GO" id="GO:0003677">
    <property type="term" value="F:DNA binding"/>
    <property type="evidence" value="ECO:0007669"/>
    <property type="project" value="UniProtKB-KW"/>
</dbReference>
<dbReference type="PROSITE" id="PS50808">
    <property type="entry name" value="ZF_BED"/>
    <property type="match status" value="1"/>
</dbReference>
<dbReference type="AlphaFoldDB" id="A0AAQ3T7U2"/>
<evidence type="ECO:0000256" key="10">
    <source>
        <dbReference type="SAM" id="MobiDB-lite"/>
    </source>
</evidence>
<dbReference type="InterPro" id="IPR012337">
    <property type="entry name" value="RNaseH-like_sf"/>
</dbReference>
<keyword evidence="2" id="KW-0479">Metal-binding</keyword>
<dbReference type="GO" id="GO:0005634">
    <property type="term" value="C:nucleus"/>
    <property type="evidence" value="ECO:0007669"/>
    <property type="project" value="UniProtKB-SubCell"/>
</dbReference>
<organism evidence="12 13">
    <name type="scientific">Paspalum notatum var. saurae</name>
    <dbReference type="NCBI Taxonomy" id="547442"/>
    <lineage>
        <taxon>Eukaryota</taxon>
        <taxon>Viridiplantae</taxon>
        <taxon>Streptophyta</taxon>
        <taxon>Embryophyta</taxon>
        <taxon>Tracheophyta</taxon>
        <taxon>Spermatophyta</taxon>
        <taxon>Magnoliopsida</taxon>
        <taxon>Liliopsida</taxon>
        <taxon>Poales</taxon>
        <taxon>Poaceae</taxon>
        <taxon>PACMAD clade</taxon>
        <taxon>Panicoideae</taxon>
        <taxon>Andropogonodae</taxon>
        <taxon>Paspaleae</taxon>
        <taxon>Paspalinae</taxon>
        <taxon>Paspalum</taxon>
    </lineage>
</organism>
<evidence type="ECO:0000256" key="5">
    <source>
        <dbReference type="ARBA" id="ARBA00023015"/>
    </source>
</evidence>
<dbReference type="PANTHER" id="PTHR46481:SF10">
    <property type="entry name" value="ZINC FINGER BED DOMAIN-CONTAINING PROTEIN 39"/>
    <property type="match status" value="1"/>
</dbReference>
<evidence type="ECO:0000256" key="6">
    <source>
        <dbReference type="ARBA" id="ARBA00023125"/>
    </source>
</evidence>
<evidence type="ECO:0000256" key="7">
    <source>
        <dbReference type="ARBA" id="ARBA00023163"/>
    </source>
</evidence>
<keyword evidence="5" id="KW-0805">Transcription regulation</keyword>
<keyword evidence="13" id="KW-1185">Reference proteome</keyword>
<dbReference type="SUPFAM" id="SSF53098">
    <property type="entry name" value="Ribonuclease H-like"/>
    <property type="match status" value="1"/>
</dbReference>
<evidence type="ECO:0000256" key="1">
    <source>
        <dbReference type="ARBA" id="ARBA00004123"/>
    </source>
</evidence>
<feature type="compositionally biased region" description="Acidic residues" evidence="10">
    <location>
        <begin position="483"/>
        <end position="493"/>
    </location>
</feature>
<evidence type="ECO:0000313" key="12">
    <source>
        <dbReference type="EMBL" id="WVZ68433.1"/>
    </source>
</evidence>
<keyword evidence="7" id="KW-0804">Transcription</keyword>
<evidence type="ECO:0000256" key="2">
    <source>
        <dbReference type="ARBA" id="ARBA00022723"/>
    </source>
</evidence>
<proteinExistence type="predicted"/>
<evidence type="ECO:0000313" key="13">
    <source>
        <dbReference type="Proteomes" id="UP001341281"/>
    </source>
</evidence>
<evidence type="ECO:0000259" key="11">
    <source>
        <dbReference type="PROSITE" id="PS50808"/>
    </source>
</evidence>
<dbReference type="Proteomes" id="UP001341281">
    <property type="component" value="Chromosome 04"/>
</dbReference>
<dbReference type="GO" id="GO:0008270">
    <property type="term" value="F:zinc ion binding"/>
    <property type="evidence" value="ECO:0007669"/>
    <property type="project" value="UniProtKB-KW"/>
</dbReference>
<dbReference type="InterPro" id="IPR025525">
    <property type="entry name" value="hAT-like_transposase_RNase-H"/>
</dbReference>
<reference evidence="12 13" key="1">
    <citation type="submission" date="2024-02" db="EMBL/GenBank/DDBJ databases">
        <title>High-quality chromosome-scale genome assembly of Pensacola bahiagrass (Paspalum notatum Flugge var. saurae).</title>
        <authorList>
            <person name="Vega J.M."/>
            <person name="Podio M."/>
            <person name="Orjuela J."/>
            <person name="Siena L.A."/>
            <person name="Pessino S.C."/>
            <person name="Combes M.C."/>
            <person name="Mariac C."/>
            <person name="Albertini E."/>
            <person name="Pupilli F."/>
            <person name="Ortiz J.P.A."/>
            <person name="Leblanc O."/>
        </authorList>
    </citation>
    <scope>NUCLEOTIDE SEQUENCE [LARGE SCALE GENOMIC DNA]</scope>
    <source>
        <strain evidence="12">R1</strain>
        <tissue evidence="12">Leaf</tissue>
    </source>
</reference>
<dbReference type="SMART" id="SM00614">
    <property type="entry name" value="ZnF_BED"/>
    <property type="match status" value="1"/>
</dbReference>
<dbReference type="EMBL" id="CP144748">
    <property type="protein sequence ID" value="WVZ68433.1"/>
    <property type="molecule type" value="Genomic_DNA"/>
</dbReference>
<evidence type="ECO:0000256" key="9">
    <source>
        <dbReference type="PROSITE-ProRule" id="PRU00027"/>
    </source>
</evidence>
<keyword evidence="3 9" id="KW-0863">Zinc-finger</keyword>
<dbReference type="PANTHER" id="PTHR46481">
    <property type="entry name" value="ZINC FINGER BED DOMAIN-CONTAINING PROTEIN 4"/>
    <property type="match status" value="1"/>
</dbReference>
<comment type="subcellular location">
    <subcellularLocation>
        <location evidence="1">Nucleus</location>
    </subcellularLocation>
</comment>
<feature type="domain" description="BED-type" evidence="11">
    <location>
        <begin position="6"/>
        <end position="61"/>
    </location>
</feature>
<evidence type="ECO:0000256" key="4">
    <source>
        <dbReference type="ARBA" id="ARBA00022833"/>
    </source>
</evidence>
<dbReference type="SUPFAM" id="SSF140996">
    <property type="entry name" value="Hermes dimerisation domain"/>
    <property type="match status" value="1"/>
</dbReference>
<accession>A0AAQ3T7U2</accession>
<name>A0AAQ3T7U2_PASNO</name>
<evidence type="ECO:0000256" key="3">
    <source>
        <dbReference type="ARBA" id="ARBA00022771"/>
    </source>
</evidence>
<gene>
    <name evidence="12" type="ORF">U9M48_017370</name>
</gene>
<feature type="region of interest" description="Disordered" evidence="10">
    <location>
        <begin position="469"/>
        <end position="493"/>
    </location>
</feature>
<dbReference type="Pfam" id="PF14372">
    <property type="entry name" value="hAT-like_RNase-H"/>
    <property type="match status" value="1"/>
</dbReference>
<evidence type="ECO:0000256" key="8">
    <source>
        <dbReference type="ARBA" id="ARBA00023242"/>
    </source>
</evidence>
<dbReference type="InterPro" id="IPR052035">
    <property type="entry name" value="ZnF_BED_domain_contain"/>
</dbReference>